<reference evidence="2" key="1">
    <citation type="journal article" date="2015" name="Nature">
        <title>Complex archaea that bridge the gap between prokaryotes and eukaryotes.</title>
        <authorList>
            <person name="Spang A."/>
            <person name="Saw J.H."/>
            <person name="Jorgensen S.L."/>
            <person name="Zaremba-Niedzwiedzka K."/>
            <person name="Martijn J."/>
            <person name="Lind A.E."/>
            <person name="van Eijk R."/>
            <person name="Schleper C."/>
            <person name="Guy L."/>
            <person name="Ettema T.J."/>
        </authorList>
    </citation>
    <scope>NUCLEOTIDE SEQUENCE</scope>
</reference>
<keyword evidence="1" id="KW-0812">Transmembrane</keyword>
<gene>
    <name evidence="2" type="ORF">LCGC14_2310020</name>
</gene>
<keyword evidence="1" id="KW-1133">Transmembrane helix</keyword>
<feature type="transmembrane region" description="Helical" evidence="1">
    <location>
        <begin position="117"/>
        <end position="139"/>
    </location>
</feature>
<comment type="caution">
    <text evidence="2">The sequence shown here is derived from an EMBL/GenBank/DDBJ whole genome shotgun (WGS) entry which is preliminary data.</text>
</comment>
<evidence type="ECO:0000256" key="1">
    <source>
        <dbReference type="SAM" id="Phobius"/>
    </source>
</evidence>
<protein>
    <submittedName>
        <fullName evidence="2">Uncharacterized protein</fullName>
    </submittedName>
</protein>
<dbReference type="EMBL" id="LAZR01032762">
    <property type="protein sequence ID" value="KKL49988.1"/>
    <property type="molecule type" value="Genomic_DNA"/>
</dbReference>
<organism evidence="2">
    <name type="scientific">marine sediment metagenome</name>
    <dbReference type="NCBI Taxonomy" id="412755"/>
    <lineage>
        <taxon>unclassified sequences</taxon>
        <taxon>metagenomes</taxon>
        <taxon>ecological metagenomes</taxon>
    </lineage>
</organism>
<dbReference type="AlphaFoldDB" id="A0A0F9CKX4"/>
<proteinExistence type="predicted"/>
<accession>A0A0F9CKX4</accession>
<evidence type="ECO:0000313" key="2">
    <source>
        <dbReference type="EMBL" id="KKL49988.1"/>
    </source>
</evidence>
<keyword evidence="1" id="KW-0472">Membrane</keyword>
<feature type="non-terminal residue" evidence="2">
    <location>
        <position position="161"/>
    </location>
</feature>
<feature type="transmembrane region" description="Helical" evidence="1">
    <location>
        <begin position="57"/>
        <end position="81"/>
    </location>
</feature>
<feature type="transmembrane region" description="Helical" evidence="1">
    <location>
        <begin position="31"/>
        <end position="51"/>
    </location>
</feature>
<name>A0A0F9CKX4_9ZZZZ</name>
<sequence length="161" mass="18183">MRLSEKETKDMREELESLGEVQKYQFDYFKLLVTLNLAFITALIALVKGVFESPKVAILIMLAFICFMVSLLFSLITLLTVGDIISGYREIPVYLKTGDKKEVEKLHKKTLKAFDTFGVVQMIVSYSFGVGFLALFVFVELAEEPFTYKVIKFAAVAPAVD</sequence>